<dbReference type="Pfam" id="PF05657">
    <property type="entry name" value="DUF806"/>
    <property type="match status" value="1"/>
</dbReference>
<accession>A0A437SXX6</accession>
<dbReference type="InterPro" id="IPR008524">
    <property type="entry name" value="DUF806"/>
</dbReference>
<dbReference type="RefSeq" id="WP_103661147.1">
    <property type="nucleotide sequence ID" value="NZ_ML136871.1"/>
</dbReference>
<dbReference type="EMBL" id="RXIA01000001">
    <property type="protein sequence ID" value="RVU71782.1"/>
    <property type="molecule type" value="Genomic_DNA"/>
</dbReference>
<dbReference type="Proteomes" id="UP000288291">
    <property type="component" value="Unassembled WGS sequence"/>
</dbReference>
<evidence type="ECO:0000313" key="2">
    <source>
        <dbReference type="Proteomes" id="UP000288291"/>
    </source>
</evidence>
<reference evidence="1 2" key="1">
    <citation type="submission" date="2018-12" db="EMBL/GenBank/DDBJ databases">
        <authorList>
            <person name="Meng J."/>
        </authorList>
    </citation>
    <scope>NUCLEOTIDE SEQUENCE [LARGE SCALE GENOMIC DNA]</scope>
    <source>
        <strain evidence="1 2">HT111-2</strain>
    </source>
</reference>
<dbReference type="AlphaFoldDB" id="A0A437SXX6"/>
<organism evidence="1 2">
    <name type="scientific">Lactobacillus xujianguonis</name>
    <dbReference type="NCBI Taxonomy" id="2495899"/>
    <lineage>
        <taxon>Bacteria</taxon>
        <taxon>Bacillati</taxon>
        <taxon>Bacillota</taxon>
        <taxon>Bacilli</taxon>
        <taxon>Lactobacillales</taxon>
        <taxon>Lactobacillaceae</taxon>
        <taxon>Lactobacillus</taxon>
    </lineage>
</organism>
<keyword evidence="2" id="KW-1185">Reference proteome</keyword>
<proteinExistence type="predicted"/>
<sequence length="122" mass="14193">MSVVFEVAQLLNASGIKYLKRAYPFSIPNSSLIKIKPDEVLLSVSEIRTSPITYGSDRNTEFDQEIQIKICYPTTNQVNMDTFENSIVSFLYKKQFNLLQNMGHYIDPAHHVEVDFNFRRRK</sequence>
<comment type="caution">
    <text evidence="1">The sequence shown here is derived from an EMBL/GenBank/DDBJ whole genome shotgun (WGS) entry which is preliminary data.</text>
</comment>
<protein>
    <submittedName>
        <fullName evidence="1">DUF806 family protein</fullName>
    </submittedName>
</protein>
<gene>
    <name evidence="1" type="ORF">EJK17_00450</name>
</gene>
<evidence type="ECO:0000313" key="1">
    <source>
        <dbReference type="EMBL" id="RVU71782.1"/>
    </source>
</evidence>
<name>A0A437SXX6_9LACO</name>